<dbReference type="Pfam" id="PF13585">
    <property type="entry name" value="CHU_C"/>
    <property type="match status" value="1"/>
</dbReference>
<dbReference type="NCBIfam" id="TIGR04131">
    <property type="entry name" value="Bac_Flav_CTERM"/>
    <property type="match status" value="1"/>
</dbReference>
<dbReference type="EMBL" id="WELI01000009">
    <property type="protein sequence ID" value="KAB7727913.1"/>
    <property type="molecule type" value="Genomic_DNA"/>
</dbReference>
<organism evidence="1 2">
    <name type="scientific">Rudanella paleaurantiibacter</name>
    <dbReference type="NCBI Taxonomy" id="2614655"/>
    <lineage>
        <taxon>Bacteria</taxon>
        <taxon>Pseudomonadati</taxon>
        <taxon>Bacteroidota</taxon>
        <taxon>Cytophagia</taxon>
        <taxon>Cytophagales</taxon>
        <taxon>Cytophagaceae</taxon>
        <taxon>Rudanella</taxon>
    </lineage>
</organism>
<dbReference type="InterPro" id="IPR026341">
    <property type="entry name" value="T9SS_type_B"/>
</dbReference>
<dbReference type="Proteomes" id="UP000488299">
    <property type="component" value="Unassembled WGS sequence"/>
</dbReference>
<keyword evidence="2" id="KW-1185">Reference proteome</keyword>
<dbReference type="AlphaFoldDB" id="A0A7J5TVG4"/>
<proteinExistence type="predicted"/>
<accession>A0A7J5TVG4</accession>
<protein>
    <submittedName>
        <fullName evidence="1">T9SS type B sorting domain-containing protein</fullName>
    </submittedName>
</protein>
<evidence type="ECO:0000313" key="1">
    <source>
        <dbReference type="EMBL" id="KAB7727913.1"/>
    </source>
</evidence>
<gene>
    <name evidence="1" type="ORF">F5984_19280</name>
</gene>
<name>A0A7J5TVG4_9BACT</name>
<sequence length="752" mass="83069">MPTFYQQTRFKLLIAVLFLLSWTTVRATHIVGGELELQYLGASSTFSHRINMNLYFDDINGNRGAVDQTVFVYVFRKRDNGYEGRVALPLVGDTFVNYSNAACAIGNLRTRLLRYSIDVTFSNNFSDPEGYYMVWERCCRNNSIANIINPGGAGSTFWLEFAAPWQNSRPFVNSTPSFGIAKGDYICTNRPFSFDFSARDADGDSLVYSMATPLNGYSTATVPDPSQSNSVRGGPYPLVSWAPGLSATNAIPGTQPLRVDPRTGLLTVVANTPGLYVFSVLVEEYRRTAGRPPVRIGQVRRDFQLQVVDCPPNDPPRILMKPQGAKEYYKRGTVLTINEADQNCLTLFLTDPNPNQRITITNASGTLPGLSLTPNIVTTRTGTDTVRAEFCFGRCLTNGVSGRVTLAIRATDESCPQGLTDTLLVQLNVIAAPINRPRVVTTLPQDKAQVTVGGSLSFNVVGTDQDNDIVSVQAIGRGFTLASANMSFATGSGSGRITQPFVWRPSCTQATRGKYLVDFVVTKTRCNRTLRDTVTVDLTAVGLPSQPPTIRTSLPNPVIELTLNPADETRSTIQFDVLGNDPDRDSIRLTGTVRGGSMADLGVSWRDLFGRPSLQSGFLWQPSCELLQGKEEATFVFDFVADDRSCQPKHADTTSVTVRLKNPTVDYTLNIPNVFTPNNDGINDFWSVADLPADNCSEQFQSVEIVNRWGQVVYRTKDRNFRWTGANTTPGVYYYLIKYTRQQWKGTVTLYR</sequence>
<dbReference type="RefSeq" id="WP_152125864.1">
    <property type="nucleotide sequence ID" value="NZ_WELI01000009.1"/>
</dbReference>
<comment type="caution">
    <text evidence="1">The sequence shown here is derived from an EMBL/GenBank/DDBJ whole genome shotgun (WGS) entry which is preliminary data.</text>
</comment>
<reference evidence="1 2" key="1">
    <citation type="submission" date="2019-10" db="EMBL/GenBank/DDBJ databases">
        <title>Rudanella paleaurantiibacter sp. nov., isolated from sludge.</title>
        <authorList>
            <person name="Xu S.Q."/>
        </authorList>
    </citation>
    <scope>NUCLEOTIDE SEQUENCE [LARGE SCALE GENOMIC DNA]</scope>
    <source>
        <strain evidence="1 2">HX-22-17</strain>
    </source>
</reference>
<evidence type="ECO:0000313" key="2">
    <source>
        <dbReference type="Proteomes" id="UP000488299"/>
    </source>
</evidence>